<evidence type="ECO:0000256" key="4">
    <source>
        <dbReference type="ARBA" id="ARBA00023125"/>
    </source>
</evidence>
<dbReference type="AlphaFoldDB" id="A0A2U1BE92"/>
<feature type="domain" description="Sigma-54 factor interaction" evidence="6">
    <location>
        <begin position="150"/>
        <end position="379"/>
    </location>
</feature>
<dbReference type="CDD" id="cd00009">
    <property type="entry name" value="AAA"/>
    <property type="match status" value="1"/>
</dbReference>
<dbReference type="InterPro" id="IPR000014">
    <property type="entry name" value="PAS"/>
</dbReference>
<evidence type="ECO:0000313" key="8">
    <source>
        <dbReference type="EMBL" id="PVY46968.1"/>
    </source>
</evidence>
<dbReference type="InterPro" id="IPR003593">
    <property type="entry name" value="AAA+_ATPase"/>
</dbReference>
<dbReference type="GO" id="GO:0005524">
    <property type="term" value="F:ATP binding"/>
    <property type="evidence" value="ECO:0007669"/>
    <property type="project" value="UniProtKB-KW"/>
</dbReference>
<reference evidence="8 9" key="1">
    <citation type="submission" date="2018-04" db="EMBL/GenBank/DDBJ databases">
        <title>Genomic Encyclopedia of Type Strains, Phase IV (KMG-IV): sequencing the most valuable type-strain genomes for metagenomic binning, comparative biology and taxonomic classification.</title>
        <authorList>
            <person name="Goeker M."/>
        </authorList>
    </citation>
    <scope>NUCLEOTIDE SEQUENCE [LARGE SCALE GENOMIC DNA]</scope>
    <source>
        <strain evidence="8 9">DSM 26588</strain>
    </source>
</reference>
<comment type="caution">
    <text evidence="8">The sequence shown here is derived from an EMBL/GenBank/DDBJ whole genome shotgun (WGS) entry which is preliminary data.</text>
</comment>
<dbReference type="Pfam" id="PF02954">
    <property type="entry name" value="HTH_8"/>
    <property type="match status" value="1"/>
</dbReference>
<dbReference type="FunFam" id="3.40.50.300:FF:000006">
    <property type="entry name" value="DNA-binding transcriptional regulator NtrC"/>
    <property type="match status" value="1"/>
</dbReference>
<dbReference type="PROSITE" id="PS50112">
    <property type="entry name" value="PAS"/>
    <property type="match status" value="1"/>
</dbReference>
<dbReference type="SUPFAM" id="SSF46689">
    <property type="entry name" value="Homeodomain-like"/>
    <property type="match status" value="1"/>
</dbReference>
<dbReference type="PANTHER" id="PTHR32071">
    <property type="entry name" value="TRANSCRIPTIONAL REGULATORY PROTEIN"/>
    <property type="match status" value="1"/>
</dbReference>
<organism evidence="8 9">
    <name type="scientific">Intestinimonas butyriciproducens</name>
    <dbReference type="NCBI Taxonomy" id="1297617"/>
    <lineage>
        <taxon>Bacteria</taxon>
        <taxon>Bacillati</taxon>
        <taxon>Bacillota</taxon>
        <taxon>Clostridia</taxon>
        <taxon>Eubacteriales</taxon>
        <taxon>Intestinimonas</taxon>
    </lineage>
</organism>
<dbReference type="InterPro" id="IPR025943">
    <property type="entry name" value="Sigma_54_int_dom_ATP-bd_2"/>
</dbReference>
<dbReference type="SUPFAM" id="SSF52540">
    <property type="entry name" value="P-loop containing nucleoside triphosphate hydrolases"/>
    <property type="match status" value="1"/>
</dbReference>
<dbReference type="PROSITE" id="PS50045">
    <property type="entry name" value="SIGMA54_INTERACT_4"/>
    <property type="match status" value="1"/>
</dbReference>
<name>A0A2U1BE92_9FIRM</name>
<dbReference type="PANTHER" id="PTHR32071:SF121">
    <property type="entry name" value="SIGMA L-DEPENDENT TRANSCRIPTIONAL REGULATOR YQIR-RELATED"/>
    <property type="match status" value="1"/>
</dbReference>
<dbReference type="InterPro" id="IPR002078">
    <property type="entry name" value="Sigma_54_int"/>
</dbReference>
<dbReference type="InterPro" id="IPR027417">
    <property type="entry name" value="P-loop_NTPase"/>
</dbReference>
<dbReference type="GO" id="GO:0043565">
    <property type="term" value="F:sequence-specific DNA binding"/>
    <property type="evidence" value="ECO:0007669"/>
    <property type="project" value="InterPro"/>
</dbReference>
<dbReference type="Proteomes" id="UP000245778">
    <property type="component" value="Unassembled WGS sequence"/>
</dbReference>
<keyword evidence="5" id="KW-0804">Transcription</keyword>
<dbReference type="Gene3D" id="3.40.50.300">
    <property type="entry name" value="P-loop containing nucleotide triphosphate hydrolases"/>
    <property type="match status" value="1"/>
</dbReference>
<dbReference type="SMART" id="SM00382">
    <property type="entry name" value="AAA"/>
    <property type="match status" value="1"/>
</dbReference>
<accession>A0A2U1BE92</accession>
<keyword evidence="2" id="KW-0067">ATP-binding</keyword>
<dbReference type="PROSITE" id="PS00688">
    <property type="entry name" value="SIGMA54_INTERACT_3"/>
    <property type="match status" value="1"/>
</dbReference>
<dbReference type="InterPro" id="IPR025662">
    <property type="entry name" value="Sigma_54_int_dom_ATP-bd_1"/>
</dbReference>
<evidence type="ECO:0000313" key="9">
    <source>
        <dbReference type="Proteomes" id="UP000245778"/>
    </source>
</evidence>
<dbReference type="SUPFAM" id="SSF55785">
    <property type="entry name" value="PYP-like sensor domain (PAS domain)"/>
    <property type="match status" value="1"/>
</dbReference>
<gene>
    <name evidence="8" type="ORF">C7373_11223</name>
</gene>
<dbReference type="PROSITE" id="PS00676">
    <property type="entry name" value="SIGMA54_INTERACT_2"/>
    <property type="match status" value="1"/>
</dbReference>
<keyword evidence="4" id="KW-0238">DNA-binding</keyword>
<feature type="domain" description="PAS" evidence="7">
    <location>
        <begin position="10"/>
        <end position="61"/>
    </location>
</feature>
<dbReference type="InterPro" id="IPR002197">
    <property type="entry name" value="HTH_Fis"/>
</dbReference>
<dbReference type="InterPro" id="IPR009057">
    <property type="entry name" value="Homeodomain-like_sf"/>
</dbReference>
<evidence type="ECO:0000256" key="3">
    <source>
        <dbReference type="ARBA" id="ARBA00023015"/>
    </source>
</evidence>
<evidence type="ECO:0000256" key="1">
    <source>
        <dbReference type="ARBA" id="ARBA00022741"/>
    </source>
</evidence>
<proteinExistence type="predicted"/>
<evidence type="ECO:0000256" key="2">
    <source>
        <dbReference type="ARBA" id="ARBA00022840"/>
    </source>
</evidence>
<evidence type="ECO:0000259" key="6">
    <source>
        <dbReference type="PROSITE" id="PS50045"/>
    </source>
</evidence>
<dbReference type="Pfam" id="PF25601">
    <property type="entry name" value="AAA_lid_14"/>
    <property type="match status" value="1"/>
</dbReference>
<dbReference type="SMART" id="SM00091">
    <property type="entry name" value="PAS"/>
    <property type="match status" value="1"/>
</dbReference>
<dbReference type="Pfam" id="PF00989">
    <property type="entry name" value="PAS"/>
    <property type="match status" value="1"/>
</dbReference>
<dbReference type="InterPro" id="IPR058031">
    <property type="entry name" value="AAA_lid_NorR"/>
</dbReference>
<dbReference type="InterPro" id="IPR025944">
    <property type="entry name" value="Sigma_54_int_dom_CS"/>
</dbReference>
<dbReference type="PROSITE" id="PS00675">
    <property type="entry name" value="SIGMA54_INTERACT_1"/>
    <property type="match status" value="1"/>
</dbReference>
<dbReference type="Gene3D" id="1.10.8.60">
    <property type="match status" value="1"/>
</dbReference>
<dbReference type="Gene3D" id="1.10.10.60">
    <property type="entry name" value="Homeodomain-like"/>
    <property type="match status" value="1"/>
</dbReference>
<dbReference type="InterPro" id="IPR035965">
    <property type="entry name" value="PAS-like_dom_sf"/>
</dbReference>
<dbReference type="GO" id="GO:0006355">
    <property type="term" value="P:regulation of DNA-templated transcription"/>
    <property type="evidence" value="ECO:0007669"/>
    <property type="project" value="InterPro"/>
</dbReference>
<protein>
    <submittedName>
        <fullName evidence="8">Transcriptional regulator with PAS, ATPase and Fis domain</fullName>
    </submittedName>
</protein>
<dbReference type="EMBL" id="QEKK01000012">
    <property type="protein sequence ID" value="PVY46968.1"/>
    <property type="molecule type" value="Genomic_DNA"/>
</dbReference>
<sequence>MSGTSKKEKEIELLHTILQHCDGSIFVTDGEGRIIFSNDESSQALGLATEDLLHMTIYDLVDAGITKGAVSVKVIERRCPVTDRVYYPGHRENIVTGTPVFDDSGNLIMVVVYGQGKKSISERIKFLEERDNAFSQAVDKLLDFQSESHIVAESPTIQTCFSMAKNAAHRDSSVMLYGESGSGKEIMARFIYNNSYRAQRLFLPVNCAAIPLELMESEFFGYERGAFTGANHEGKRGLFELADGGTLFLDEIGELNLPMQAKLLRVLATGEVQRVGGSKPKKVDVRIIAATNRDLRLMMEDGTFREDLYYRLNVIPITIPPLRKRHEDITVLATQFLCQLNKKYSTHKLFSGPALAALQNYDWPGNIRELRNVVERVFVIIPEDMITEQHIRDILGFSHTVAASAGEEMALSEDFWESSLQTATERFQRAYLTRVLRSCGGNIRAAARYAGIGRSGLYKKLDRMGMMEKSHWIDPGKSS</sequence>
<evidence type="ECO:0000256" key="5">
    <source>
        <dbReference type="ARBA" id="ARBA00023163"/>
    </source>
</evidence>
<dbReference type="InterPro" id="IPR013767">
    <property type="entry name" value="PAS_fold"/>
</dbReference>
<dbReference type="Gene3D" id="3.30.450.20">
    <property type="entry name" value="PAS domain"/>
    <property type="match status" value="1"/>
</dbReference>
<keyword evidence="1" id="KW-0547">Nucleotide-binding</keyword>
<evidence type="ECO:0000259" key="7">
    <source>
        <dbReference type="PROSITE" id="PS50112"/>
    </source>
</evidence>
<keyword evidence="3" id="KW-0805">Transcription regulation</keyword>
<dbReference type="CDD" id="cd00130">
    <property type="entry name" value="PAS"/>
    <property type="match status" value="1"/>
</dbReference>
<dbReference type="Pfam" id="PF00158">
    <property type="entry name" value="Sigma54_activat"/>
    <property type="match status" value="1"/>
</dbReference>